<sequence>MGVTIWSKNREADCGLGGFKSLRQKVADLTSPEIGTFYRKLDDAPFFEPERKKFFEKYDKELHDLNGKFKKEPKKLRILDFLYQSDCEGKADVWTCRAIFEVIKDYDDDYCYGYAGRPDCMKWSDFKQIIQDCIETKTPLRWG</sequence>
<organism evidence="1">
    <name type="scientific">Myoviridae sp. ctiBE32</name>
    <dbReference type="NCBI Taxonomy" id="2826685"/>
    <lineage>
        <taxon>Viruses</taxon>
        <taxon>Duplodnaviria</taxon>
        <taxon>Heunggongvirae</taxon>
        <taxon>Uroviricota</taxon>
        <taxon>Caudoviricetes</taxon>
    </lineage>
</organism>
<name>A0A8S5N783_9CAUD</name>
<dbReference type="EMBL" id="BK015088">
    <property type="protein sequence ID" value="DAD90534.1"/>
    <property type="molecule type" value="Genomic_DNA"/>
</dbReference>
<proteinExistence type="predicted"/>
<reference evidence="1" key="1">
    <citation type="journal article" date="2021" name="Proc. Natl. Acad. Sci. U.S.A.">
        <title>A Catalog of Tens of Thousands of Viruses from Human Metagenomes Reveals Hidden Associations with Chronic Diseases.</title>
        <authorList>
            <person name="Tisza M.J."/>
            <person name="Buck C.B."/>
        </authorList>
    </citation>
    <scope>NUCLEOTIDE SEQUENCE</scope>
    <source>
        <strain evidence="1">CtiBE32</strain>
    </source>
</reference>
<evidence type="ECO:0000313" key="1">
    <source>
        <dbReference type="EMBL" id="DAD90534.1"/>
    </source>
</evidence>
<protein>
    <submittedName>
        <fullName evidence="1">Uncharacterized protein</fullName>
    </submittedName>
</protein>
<accession>A0A8S5N783</accession>